<evidence type="ECO:0000256" key="1">
    <source>
        <dbReference type="PROSITE-ProRule" id="PRU00285"/>
    </source>
</evidence>
<dbReference type="Gene3D" id="2.60.40.790">
    <property type="match status" value="1"/>
</dbReference>
<organism evidence="4">
    <name type="scientific">Alexandrium monilatum</name>
    <dbReference type="NCBI Taxonomy" id="311494"/>
    <lineage>
        <taxon>Eukaryota</taxon>
        <taxon>Sar</taxon>
        <taxon>Alveolata</taxon>
        <taxon>Dinophyceae</taxon>
        <taxon>Gonyaulacales</taxon>
        <taxon>Pyrocystaceae</taxon>
        <taxon>Alexandrium</taxon>
    </lineage>
</organism>
<dbReference type="EMBL" id="HBNR01028664">
    <property type="protein sequence ID" value="CAE4581823.1"/>
    <property type="molecule type" value="Transcribed_RNA"/>
</dbReference>
<protein>
    <recommendedName>
        <fullName evidence="3">SHSP domain-containing protein</fullName>
    </recommendedName>
</protein>
<dbReference type="InterPro" id="IPR036533">
    <property type="entry name" value="BAG_dom_sf"/>
</dbReference>
<proteinExistence type="inferred from homology"/>
<dbReference type="Gene3D" id="1.20.58.120">
    <property type="entry name" value="BAG domain"/>
    <property type="match status" value="1"/>
</dbReference>
<dbReference type="PROSITE" id="PS01031">
    <property type="entry name" value="SHSP"/>
    <property type="match status" value="1"/>
</dbReference>
<dbReference type="CDD" id="cd06464">
    <property type="entry name" value="ACD_sHsps-like"/>
    <property type="match status" value="1"/>
</dbReference>
<dbReference type="SUPFAM" id="SSF49764">
    <property type="entry name" value="HSP20-like chaperones"/>
    <property type="match status" value="1"/>
</dbReference>
<dbReference type="InterPro" id="IPR002068">
    <property type="entry name" value="A-crystallin/Hsp20_dom"/>
</dbReference>
<sequence>MCSSLAVLLRACAHRTSFGEVPPMAEVESSSVMLRRLWANTWDAARFAAERPLHKPAFELSACGVQLELAAQAVARIREATGKDFEVTEFVPLEGRSCSLLELAVSEGRGLPHPAEDPVGFVEAMIHAALQTGDGSYGFGLQGKPEVDALIAKHCEDLLNSARGLQDPAVATRDVESAAAELSGAVQALLARDVGASSKAEAVAFSSRVLQLSREMRSLAGRMQEVATQKAGEVEPPADVETAGPEPSTDMSDSTDPVGVPAFQEDDIAMETDGGGAADDAGEMLQRTKSQVVKRIKVDEVAQALEARREPIQQLRRVLSQLDSKGRTTAGGDSTESRFDWKTGELKQVQKLQQSFRNFGEDLMEGILTLDQLSGLAEQDRQVRKETLKGLQGLLDEIDAAKPRVAKMQKKLATELDELKPALQAEQQQQQPGGGADYSGMAVEEQHQEKQQPRQAHQQHQEQQPQQQVPRSAAAPLAAPRVDWTRLKLPLQFSSLERPRAYLLSASAAGLDPDSIRLSRRDGGVLRVQGARLPSASEQKALTRLLAEHIERMPWKQRQHLTQEEADEMLLQLGHGRFGLFQQEFELPHDVDWATIEPSYEDGVLRIVLPRHVLTQRARPGGWMQGMPDSYHRRPNDFLW</sequence>
<dbReference type="SUPFAM" id="SSF63491">
    <property type="entry name" value="BAG domain"/>
    <property type="match status" value="1"/>
</dbReference>
<accession>A0A7S4UGL3</accession>
<dbReference type="InterPro" id="IPR008978">
    <property type="entry name" value="HSP20-like_chaperone"/>
</dbReference>
<evidence type="ECO:0000256" key="2">
    <source>
        <dbReference type="SAM" id="MobiDB-lite"/>
    </source>
</evidence>
<reference evidence="4" key="1">
    <citation type="submission" date="2021-01" db="EMBL/GenBank/DDBJ databases">
        <authorList>
            <person name="Corre E."/>
            <person name="Pelletier E."/>
            <person name="Niang G."/>
            <person name="Scheremetjew M."/>
            <person name="Finn R."/>
            <person name="Kale V."/>
            <person name="Holt S."/>
            <person name="Cochrane G."/>
            <person name="Meng A."/>
            <person name="Brown T."/>
            <person name="Cohen L."/>
        </authorList>
    </citation>
    <scope>NUCLEOTIDE SEQUENCE</scope>
    <source>
        <strain evidence="4">CCMP3105</strain>
    </source>
</reference>
<feature type="compositionally biased region" description="Low complexity" evidence="2">
    <location>
        <begin position="453"/>
        <end position="476"/>
    </location>
</feature>
<feature type="domain" description="SHSP" evidence="3">
    <location>
        <begin position="482"/>
        <end position="627"/>
    </location>
</feature>
<dbReference type="AlphaFoldDB" id="A0A7S4UGL3"/>
<gene>
    <name evidence="4" type="ORF">AMON00008_LOCUS19511</name>
</gene>
<name>A0A7S4UGL3_9DINO</name>
<comment type="similarity">
    <text evidence="1">Belongs to the small heat shock protein (HSP20) family.</text>
</comment>
<evidence type="ECO:0000259" key="3">
    <source>
        <dbReference type="PROSITE" id="PS01031"/>
    </source>
</evidence>
<dbReference type="GO" id="GO:0051087">
    <property type="term" value="F:protein-folding chaperone binding"/>
    <property type="evidence" value="ECO:0007669"/>
    <property type="project" value="InterPro"/>
</dbReference>
<feature type="region of interest" description="Disordered" evidence="2">
    <location>
        <begin position="225"/>
        <end position="261"/>
    </location>
</feature>
<feature type="region of interest" description="Disordered" evidence="2">
    <location>
        <begin position="424"/>
        <end position="476"/>
    </location>
</feature>
<evidence type="ECO:0000313" key="4">
    <source>
        <dbReference type="EMBL" id="CAE4581823.1"/>
    </source>
</evidence>